<dbReference type="Proteomes" id="UP001239445">
    <property type="component" value="Unassembled WGS sequence"/>
</dbReference>
<feature type="transmembrane region" description="Helical" evidence="2">
    <location>
        <begin position="256"/>
        <end position="279"/>
    </location>
</feature>
<keyword evidence="4" id="KW-1185">Reference proteome</keyword>
<name>A0AAJ0BNE8_9PEZI</name>
<feature type="transmembrane region" description="Helical" evidence="2">
    <location>
        <begin position="391"/>
        <end position="412"/>
    </location>
</feature>
<feature type="transmembrane region" description="Helical" evidence="2">
    <location>
        <begin position="119"/>
        <end position="142"/>
    </location>
</feature>
<feature type="transmembrane region" description="Helical" evidence="2">
    <location>
        <begin position="21"/>
        <end position="41"/>
    </location>
</feature>
<feature type="transmembrane region" description="Helical" evidence="2">
    <location>
        <begin position="424"/>
        <end position="442"/>
    </location>
</feature>
<keyword evidence="2" id="KW-0812">Transmembrane</keyword>
<dbReference type="EMBL" id="MU839827">
    <property type="protein sequence ID" value="KAK1761200.1"/>
    <property type="molecule type" value="Genomic_DNA"/>
</dbReference>
<protein>
    <submittedName>
        <fullName evidence="3">Uncharacterized protein</fullName>
    </submittedName>
</protein>
<comment type="caution">
    <text evidence="3">The sequence shown here is derived from an EMBL/GenBank/DDBJ whole genome shotgun (WGS) entry which is preliminary data.</text>
</comment>
<feature type="region of interest" description="Disordered" evidence="1">
    <location>
        <begin position="538"/>
        <end position="558"/>
    </location>
</feature>
<reference evidence="3" key="1">
    <citation type="submission" date="2023-06" db="EMBL/GenBank/DDBJ databases">
        <title>Genome-scale phylogeny and comparative genomics of the fungal order Sordariales.</title>
        <authorList>
            <consortium name="Lawrence Berkeley National Laboratory"/>
            <person name="Hensen N."/>
            <person name="Bonometti L."/>
            <person name="Westerberg I."/>
            <person name="Brannstrom I.O."/>
            <person name="Guillou S."/>
            <person name="Cros-Aarteil S."/>
            <person name="Calhoun S."/>
            <person name="Haridas S."/>
            <person name="Kuo A."/>
            <person name="Mondo S."/>
            <person name="Pangilinan J."/>
            <person name="Riley R."/>
            <person name="Labutti K."/>
            <person name="Andreopoulos B."/>
            <person name="Lipzen A."/>
            <person name="Chen C."/>
            <person name="Yanf M."/>
            <person name="Daum C."/>
            <person name="Ng V."/>
            <person name="Clum A."/>
            <person name="Steindorff A."/>
            <person name="Ohm R."/>
            <person name="Martin F."/>
            <person name="Silar P."/>
            <person name="Natvig D."/>
            <person name="Lalanne C."/>
            <person name="Gautier V."/>
            <person name="Ament-Velasquez S.L."/>
            <person name="Kruys A."/>
            <person name="Hutchinson M.I."/>
            <person name="Powell A.J."/>
            <person name="Barry K."/>
            <person name="Miller A.N."/>
            <person name="Grigoriev I.V."/>
            <person name="Debuchy R."/>
            <person name="Gladieux P."/>
            <person name="Thoren M.H."/>
            <person name="Johannesson H."/>
        </authorList>
    </citation>
    <scope>NUCLEOTIDE SEQUENCE</scope>
    <source>
        <strain evidence="3">PSN4</strain>
    </source>
</reference>
<gene>
    <name evidence="3" type="ORF">QBC47DRAFT_369358</name>
</gene>
<sequence length="558" mass="61013">MLIEKRSLDSDFTKKCCVAGLVVSWVVGAASLVTGTVYLVLAETSPVSPVSSPHVDLSHTWREVLPLVLNVVVTVLNDSMGYIHTCTLRWSLQREGKLEFNSNLRLLTASRDSRPNGMLANLTHIFGIVLSYGSTSLIFLSLNPDLARVLGKPKSVTDTVTSMHINPAALLTLGLGILLQAIIATWAIKKTHIPSWSSNPLDVVRACVHDEQSGHRLEPRVGRCMMGVDLAKQDAEARRPDPRQKPIFRAHSRVRYILFLLCAVPVLSMVWGGVVLEYIKQGQKNGVLGRSWALLPVFTGMTDANCSVDHCTDGTSVLNVGWSASNGMAGTLGGVLVVAAFQSAVSLSLHCAELIVNLSRDEEIFRELIGPRGTNGRYNSITAALKSWQTLFLFALKAGVHWIFGLAINLQYRLGVNMYPPQVFYLAGFALLTFAFALYLSLRRPRGFLPASYGHLQTMADIIDEWADSGCMFWGEKFAGDDVTPGYTGTSTGRLREPRETQLYGGPQVPIMSSPYLQPPTTQSQRHASHNSLFSDLSGYSSGSKQSQAPLLSGHVHY</sequence>
<evidence type="ECO:0000256" key="2">
    <source>
        <dbReference type="SAM" id="Phobius"/>
    </source>
</evidence>
<feature type="compositionally biased region" description="Polar residues" evidence="1">
    <location>
        <begin position="538"/>
        <end position="550"/>
    </location>
</feature>
<keyword evidence="2" id="KW-1133">Transmembrane helix</keyword>
<keyword evidence="2" id="KW-0472">Membrane</keyword>
<feature type="transmembrane region" description="Helical" evidence="2">
    <location>
        <begin position="168"/>
        <end position="188"/>
    </location>
</feature>
<accession>A0AAJ0BNE8</accession>
<dbReference type="AlphaFoldDB" id="A0AAJ0BNE8"/>
<organism evidence="3 4">
    <name type="scientific">Echria macrotheca</name>
    <dbReference type="NCBI Taxonomy" id="438768"/>
    <lineage>
        <taxon>Eukaryota</taxon>
        <taxon>Fungi</taxon>
        <taxon>Dikarya</taxon>
        <taxon>Ascomycota</taxon>
        <taxon>Pezizomycotina</taxon>
        <taxon>Sordariomycetes</taxon>
        <taxon>Sordariomycetidae</taxon>
        <taxon>Sordariales</taxon>
        <taxon>Schizotheciaceae</taxon>
        <taxon>Echria</taxon>
    </lineage>
</organism>
<proteinExistence type="predicted"/>
<evidence type="ECO:0000313" key="4">
    <source>
        <dbReference type="Proteomes" id="UP001239445"/>
    </source>
</evidence>
<evidence type="ECO:0000313" key="3">
    <source>
        <dbReference type="EMBL" id="KAK1761200.1"/>
    </source>
</evidence>
<evidence type="ECO:0000256" key="1">
    <source>
        <dbReference type="SAM" id="MobiDB-lite"/>
    </source>
</evidence>